<reference evidence="2" key="1">
    <citation type="submission" date="2020-03" db="EMBL/GenBank/DDBJ databases">
        <authorList>
            <person name="Weist P."/>
        </authorList>
    </citation>
    <scope>NUCLEOTIDE SEQUENCE</scope>
</reference>
<evidence type="ECO:0000256" key="1">
    <source>
        <dbReference type="SAM" id="MobiDB-lite"/>
    </source>
</evidence>
<dbReference type="AlphaFoldDB" id="A0A9N7UGL7"/>
<gene>
    <name evidence="2" type="ORF">PLEPLA_LOCUS17683</name>
</gene>
<organism evidence="2 3">
    <name type="scientific">Pleuronectes platessa</name>
    <name type="common">European plaice</name>
    <dbReference type="NCBI Taxonomy" id="8262"/>
    <lineage>
        <taxon>Eukaryota</taxon>
        <taxon>Metazoa</taxon>
        <taxon>Chordata</taxon>
        <taxon>Craniata</taxon>
        <taxon>Vertebrata</taxon>
        <taxon>Euteleostomi</taxon>
        <taxon>Actinopterygii</taxon>
        <taxon>Neopterygii</taxon>
        <taxon>Teleostei</taxon>
        <taxon>Neoteleostei</taxon>
        <taxon>Acanthomorphata</taxon>
        <taxon>Carangaria</taxon>
        <taxon>Pleuronectiformes</taxon>
        <taxon>Pleuronectoidei</taxon>
        <taxon>Pleuronectidae</taxon>
        <taxon>Pleuronectes</taxon>
    </lineage>
</organism>
<feature type="region of interest" description="Disordered" evidence="1">
    <location>
        <begin position="21"/>
        <end position="45"/>
    </location>
</feature>
<feature type="compositionally biased region" description="Basic residues" evidence="1">
    <location>
        <begin position="23"/>
        <end position="40"/>
    </location>
</feature>
<sequence length="166" mass="19070">MLSIAVLSIFFWKHLSKQSEGSRRKRRKRRKRRTQERKHRAATDASCEDHETWSSALWVVVILSSWCLLLIDGFKHENSGLLAAGWQSEQMIGSIGSSPRADTCPWRNKPPPVRFPQPAAVSLHHSVASYWFYLQLGAAGGWRTGRVWFEDKENRERGLILGGCYF</sequence>
<dbReference type="Proteomes" id="UP001153269">
    <property type="component" value="Unassembled WGS sequence"/>
</dbReference>
<comment type="caution">
    <text evidence="2">The sequence shown here is derived from an EMBL/GenBank/DDBJ whole genome shotgun (WGS) entry which is preliminary data.</text>
</comment>
<keyword evidence="3" id="KW-1185">Reference proteome</keyword>
<proteinExistence type="predicted"/>
<name>A0A9N7UGL7_PLEPL</name>
<accession>A0A9N7UGL7</accession>
<evidence type="ECO:0000313" key="2">
    <source>
        <dbReference type="EMBL" id="CAB1429703.1"/>
    </source>
</evidence>
<dbReference type="EMBL" id="CADEAL010001162">
    <property type="protein sequence ID" value="CAB1429703.1"/>
    <property type="molecule type" value="Genomic_DNA"/>
</dbReference>
<protein>
    <submittedName>
        <fullName evidence="2">Uncharacterized protein</fullName>
    </submittedName>
</protein>
<evidence type="ECO:0000313" key="3">
    <source>
        <dbReference type="Proteomes" id="UP001153269"/>
    </source>
</evidence>